<dbReference type="AlphaFoldDB" id="A0A1W1VMQ2"/>
<gene>
    <name evidence="1" type="ORF">SAMN00790413_02470</name>
</gene>
<reference evidence="1 2" key="1">
    <citation type="submission" date="2017-04" db="EMBL/GenBank/DDBJ databases">
        <authorList>
            <person name="Afonso C.L."/>
            <person name="Miller P.J."/>
            <person name="Scott M.A."/>
            <person name="Spackman E."/>
            <person name="Goraichik I."/>
            <person name="Dimitrov K.M."/>
            <person name="Suarez D.L."/>
            <person name="Swayne D.E."/>
        </authorList>
    </citation>
    <scope>NUCLEOTIDE SEQUENCE [LARGE SCALE GENOMIC DNA]</scope>
    <source>
        <strain evidence="1 2">KR-140</strain>
    </source>
</reference>
<keyword evidence="2" id="KW-1185">Reference proteome</keyword>
<organism evidence="1 2">
    <name type="scientific">Deinococcus hopiensis KR-140</name>
    <dbReference type="NCBI Taxonomy" id="695939"/>
    <lineage>
        <taxon>Bacteria</taxon>
        <taxon>Thermotogati</taxon>
        <taxon>Deinococcota</taxon>
        <taxon>Deinococci</taxon>
        <taxon>Deinococcales</taxon>
        <taxon>Deinococcaceae</taxon>
        <taxon>Deinococcus</taxon>
    </lineage>
</organism>
<proteinExistence type="predicted"/>
<evidence type="ECO:0000313" key="1">
    <source>
        <dbReference type="EMBL" id="SMB94649.1"/>
    </source>
</evidence>
<sequence length="72" mass="7997">MAPAVKPRSGGSTPHHLLLSAQADKAGSRLGRLLRGLRIPPKYSWSVCQKEAFFLTESPPGELEWAWRRMAP</sequence>
<name>A0A1W1VMQ2_9DEIO</name>
<accession>A0A1W1VMQ2</accession>
<dbReference type="EMBL" id="FWWU01000009">
    <property type="protein sequence ID" value="SMB94649.1"/>
    <property type="molecule type" value="Genomic_DNA"/>
</dbReference>
<evidence type="ECO:0000313" key="2">
    <source>
        <dbReference type="Proteomes" id="UP000192582"/>
    </source>
</evidence>
<dbReference type="Proteomes" id="UP000192582">
    <property type="component" value="Unassembled WGS sequence"/>
</dbReference>
<protein>
    <submittedName>
        <fullName evidence="1">Uncharacterized protein</fullName>
    </submittedName>
</protein>